<name>A0AAW9HNY5_9ACTO</name>
<comment type="caution">
    <text evidence="1">The sequence shown here is derived from an EMBL/GenBank/DDBJ whole genome shotgun (WGS) entry which is preliminary data.</text>
</comment>
<dbReference type="GeneID" id="92813362"/>
<dbReference type="Proteomes" id="UP001284901">
    <property type="component" value="Unassembled WGS sequence"/>
</dbReference>
<dbReference type="RefSeq" id="WP_087070075.1">
    <property type="nucleotide sequence ID" value="NZ_CAUPFC010000012.1"/>
</dbReference>
<dbReference type="Proteomes" id="UP001288320">
    <property type="component" value="Unassembled WGS sequence"/>
</dbReference>
<evidence type="ECO:0000313" key="4">
    <source>
        <dbReference type="Proteomes" id="UP001288320"/>
    </source>
</evidence>
<evidence type="ECO:0008006" key="5">
    <source>
        <dbReference type="Google" id="ProtNLM"/>
    </source>
</evidence>
<reference evidence="1 3" key="1">
    <citation type="submission" date="2023-10" db="EMBL/GenBank/DDBJ databases">
        <title>Whole Genome based description of the genera Actinobaculum and Actinotignum reveals a complex phylogenetic relationship within the species included in the genus Actinotignum.</title>
        <authorList>
            <person name="Jensen C.S."/>
            <person name="Dargis R."/>
            <person name="Kemp M."/>
            <person name="Christensen J.J."/>
        </authorList>
    </citation>
    <scope>NUCLEOTIDE SEQUENCE</scope>
    <source>
        <strain evidence="2 3">SLA_B089</strain>
        <strain evidence="1">SLA_B245</strain>
    </source>
</reference>
<evidence type="ECO:0000313" key="3">
    <source>
        <dbReference type="Proteomes" id="UP001284901"/>
    </source>
</evidence>
<dbReference type="EMBL" id="JAWNFY010000017">
    <property type="protein sequence ID" value="MDY5146709.1"/>
    <property type="molecule type" value="Genomic_DNA"/>
</dbReference>
<proteinExistence type="predicted"/>
<organism evidence="1 4">
    <name type="scientific">Actinotignum timonense</name>
    <dbReference type="NCBI Taxonomy" id="1870995"/>
    <lineage>
        <taxon>Bacteria</taxon>
        <taxon>Bacillati</taxon>
        <taxon>Actinomycetota</taxon>
        <taxon>Actinomycetes</taxon>
        <taxon>Actinomycetales</taxon>
        <taxon>Actinomycetaceae</taxon>
        <taxon>Actinotignum</taxon>
    </lineage>
</organism>
<accession>A0AAW9HNY5</accession>
<gene>
    <name evidence="1" type="ORF">R6G74_07710</name>
    <name evidence="2" type="ORF">R6P33_06740</name>
</gene>
<evidence type="ECO:0000313" key="1">
    <source>
        <dbReference type="EMBL" id="MDY5141187.1"/>
    </source>
</evidence>
<evidence type="ECO:0000313" key="2">
    <source>
        <dbReference type="EMBL" id="MDY5146709.1"/>
    </source>
</evidence>
<keyword evidence="3" id="KW-1185">Reference proteome</keyword>
<protein>
    <recommendedName>
        <fullName evidence="5">SMI1/KNR4 family protein</fullName>
    </recommendedName>
</protein>
<dbReference type="AlphaFoldDB" id="A0AAW9HNY5"/>
<sequence length="104" mass="11836">MDREELHNDANLPWSPVDILIDWIDEHADPELVAKDGGYWLEWKGGGGTPWCLIYALDGASRYGVKIPDDKLIPPIEDIRDELTVHSRRVLNIFLEKIGSSLRV</sequence>
<dbReference type="EMBL" id="JAWNFV010000017">
    <property type="protein sequence ID" value="MDY5141187.1"/>
    <property type="molecule type" value="Genomic_DNA"/>
</dbReference>